<feature type="compositionally biased region" description="Basic and acidic residues" evidence="7">
    <location>
        <begin position="13"/>
        <end position="24"/>
    </location>
</feature>
<dbReference type="OMA" id="TIYKKTC"/>
<dbReference type="InterPro" id="IPR001965">
    <property type="entry name" value="Znf_PHD"/>
</dbReference>
<dbReference type="PROSITE" id="PS01359">
    <property type="entry name" value="ZF_PHD_1"/>
    <property type="match status" value="1"/>
</dbReference>
<comment type="subcellular location">
    <subcellularLocation>
        <location evidence="1">Nucleus</location>
    </subcellularLocation>
</comment>
<reference evidence="9 10" key="1">
    <citation type="journal article" date="2011" name="Science">
        <title>Comparative functional genomics of the fission yeasts.</title>
        <authorList>
            <person name="Rhind N."/>
            <person name="Chen Z."/>
            <person name="Yassour M."/>
            <person name="Thompson D.A."/>
            <person name="Haas B.J."/>
            <person name="Habib N."/>
            <person name="Wapinski I."/>
            <person name="Roy S."/>
            <person name="Lin M.F."/>
            <person name="Heiman D.I."/>
            <person name="Young S.K."/>
            <person name="Furuya K."/>
            <person name="Guo Y."/>
            <person name="Pidoux A."/>
            <person name="Chen H.M."/>
            <person name="Robbertse B."/>
            <person name="Goldberg J.M."/>
            <person name="Aoki K."/>
            <person name="Bayne E.H."/>
            <person name="Berlin A.M."/>
            <person name="Desjardins C.A."/>
            <person name="Dobbs E."/>
            <person name="Dukaj L."/>
            <person name="Fan L."/>
            <person name="FitzGerald M.G."/>
            <person name="French C."/>
            <person name="Gujja S."/>
            <person name="Hansen K."/>
            <person name="Keifenheim D."/>
            <person name="Levin J.Z."/>
            <person name="Mosher R.A."/>
            <person name="Mueller C.A."/>
            <person name="Pfiffner J."/>
            <person name="Priest M."/>
            <person name="Russ C."/>
            <person name="Smialowska A."/>
            <person name="Swoboda P."/>
            <person name="Sykes S.M."/>
            <person name="Vaughn M."/>
            <person name="Vengrova S."/>
            <person name="Yoder R."/>
            <person name="Zeng Q."/>
            <person name="Allshire R."/>
            <person name="Baulcombe D."/>
            <person name="Birren B.W."/>
            <person name="Brown W."/>
            <person name="Ekwall K."/>
            <person name="Kellis M."/>
            <person name="Leatherwood J."/>
            <person name="Levin H."/>
            <person name="Margalit H."/>
            <person name="Martienssen R."/>
            <person name="Nieduszynski C.A."/>
            <person name="Spatafora J.W."/>
            <person name="Friedman N."/>
            <person name="Dalgaard J.Z."/>
            <person name="Baumann P."/>
            <person name="Niki H."/>
            <person name="Regev A."/>
            <person name="Nusbaum C."/>
        </authorList>
    </citation>
    <scope>NUCLEOTIDE SEQUENCE [LARGE SCALE GENOMIC DNA]</scope>
    <source>
        <strain evidence="10">yFS286</strain>
    </source>
</reference>
<feature type="compositionally biased region" description="Basic and acidic residues" evidence="7">
    <location>
        <begin position="52"/>
        <end position="61"/>
    </location>
</feature>
<evidence type="ECO:0000256" key="1">
    <source>
        <dbReference type="ARBA" id="ARBA00004123"/>
    </source>
</evidence>
<keyword evidence="2" id="KW-0479">Metal-binding</keyword>
<dbReference type="SUPFAM" id="SSF57903">
    <property type="entry name" value="FYVE/PHD zinc finger"/>
    <property type="match status" value="1"/>
</dbReference>
<dbReference type="InterPro" id="IPR013083">
    <property type="entry name" value="Znf_RING/FYVE/PHD"/>
</dbReference>
<dbReference type="OrthoDB" id="436852at2759"/>
<dbReference type="AlphaFoldDB" id="S9PRL2"/>
<name>S9PRL2_SCHOY</name>
<evidence type="ECO:0000259" key="8">
    <source>
        <dbReference type="PROSITE" id="PS50016"/>
    </source>
</evidence>
<dbReference type="VEuPathDB" id="FungiDB:SOCG_03767"/>
<feature type="compositionally biased region" description="Polar residues" evidence="7">
    <location>
        <begin position="1"/>
        <end position="12"/>
    </location>
</feature>
<dbReference type="RefSeq" id="XP_013019131.1">
    <property type="nucleotide sequence ID" value="XM_013163677.1"/>
</dbReference>
<dbReference type="InterPro" id="IPR037869">
    <property type="entry name" value="Spp1/CFP1"/>
</dbReference>
<evidence type="ECO:0000313" key="9">
    <source>
        <dbReference type="EMBL" id="EPX71831.1"/>
    </source>
</evidence>
<dbReference type="GeneID" id="25032735"/>
<dbReference type="PROSITE" id="PS50016">
    <property type="entry name" value="ZF_PHD_2"/>
    <property type="match status" value="1"/>
</dbReference>
<gene>
    <name evidence="9" type="ORF">SOCG_03767</name>
</gene>
<dbReference type="GO" id="GO:0048188">
    <property type="term" value="C:Set1C/COMPASS complex"/>
    <property type="evidence" value="ECO:0007669"/>
    <property type="project" value="EnsemblFungi"/>
</dbReference>
<dbReference type="InterPro" id="IPR019787">
    <property type="entry name" value="Znf_PHD-finger"/>
</dbReference>
<accession>S9PRL2</accession>
<keyword evidence="4" id="KW-0862">Zinc</keyword>
<proteinExistence type="predicted"/>
<sequence length="419" mass="47954">MEISNDGSQDSMNIDKFENVKEEESILPIASDQVSEEIGKPHVEDGLTPESSKVKQEEPKSPESSSTETDTELQKLGSTIPKKQAGTVTRKGPRRTKPGSSINVDFEGPTYCLCKGPDDGRWMLGCDGCEDWFHGECVNIPESYDELTVQYFCPSCTASGHGVTAWRRKCRLRECSKPAEASSKYCCHEHGVLFMRSKLKSMTLEPSSLKTLTMVADNFEVFRNFGSQAPSLPEIILPENVYAFERTNLESIEQSLSTMHEKVRFAQEKKHFLQLVKDASRTLVQEFKEKEGLKKDICGFDNRLLMNDKDLKNLWQSISPEAPITELEQMLEQMQCTSDCICLQEKRRCLKHANWQIIFSEDINQEEKGLMHKLEQMETAKQRLIDHQKERAILDVEHEGHPEFHRSQISAERMERLLR</sequence>
<dbReference type="HOGENOM" id="CLU_654092_0_0_1"/>
<evidence type="ECO:0000256" key="6">
    <source>
        <dbReference type="PROSITE-ProRule" id="PRU00146"/>
    </source>
</evidence>
<dbReference type="Pfam" id="PF00628">
    <property type="entry name" value="PHD"/>
    <property type="match status" value="1"/>
</dbReference>
<dbReference type="SMART" id="SM00249">
    <property type="entry name" value="PHD"/>
    <property type="match status" value="1"/>
</dbReference>
<dbReference type="eggNOG" id="KOG1632">
    <property type="taxonomic scope" value="Eukaryota"/>
</dbReference>
<evidence type="ECO:0000313" key="10">
    <source>
        <dbReference type="Proteomes" id="UP000016088"/>
    </source>
</evidence>
<dbReference type="GO" id="GO:0008270">
    <property type="term" value="F:zinc ion binding"/>
    <property type="evidence" value="ECO:0007669"/>
    <property type="project" value="UniProtKB-KW"/>
</dbReference>
<dbReference type="Gene3D" id="3.30.40.10">
    <property type="entry name" value="Zinc/RING finger domain, C3HC4 (zinc finger)"/>
    <property type="match status" value="1"/>
</dbReference>
<evidence type="ECO:0000256" key="3">
    <source>
        <dbReference type="ARBA" id="ARBA00022771"/>
    </source>
</evidence>
<dbReference type="CDD" id="cd16039">
    <property type="entry name" value="PHD_SPP1"/>
    <property type="match status" value="1"/>
</dbReference>
<evidence type="ECO:0000256" key="5">
    <source>
        <dbReference type="ARBA" id="ARBA00023242"/>
    </source>
</evidence>
<dbReference type="InterPro" id="IPR011011">
    <property type="entry name" value="Znf_FYVE_PHD"/>
</dbReference>
<protein>
    <submittedName>
        <fullName evidence="9">Set1C PHD Finger protein Spf1</fullName>
    </submittedName>
</protein>
<feature type="region of interest" description="Disordered" evidence="7">
    <location>
        <begin position="1"/>
        <end position="100"/>
    </location>
</feature>
<dbReference type="Proteomes" id="UP000016088">
    <property type="component" value="Unassembled WGS sequence"/>
</dbReference>
<keyword evidence="10" id="KW-1185">Reference proteome</keyword>
<dbReference type="InterPro" id="IPR019786">
    <property type="entry name" value="Zinc_finger_PHD-type_CS"/>
</dbReference>
<evidence type="ECO:0000256" key="2">
    <source>
        <dbReference type="ARBA" id="ARBA00022723"/>
    </source>
</evidence>
<dbReference type="EMBL" id="KE503207">
    <property type="protein sequence ID" value="EPX71831.1"/>
    <property type="molecule type" value="Genomic_DNA"/>
</dbReference>
<keyword evidence="5" id="KW-0539">Nucleus</keyword>
<evidence type="ECO:0000256" key="7">
    <source>
        <dbReference type="SAM" id="MobiDB-lite"/>
    </source>
</evidence>
<organism evidence="9 10">
    <name type="scientific">Schizosaccharomyces octosporus (strain yFS286)</name>
    <name type="common">Fission yeast</name>
    <name type="synonym">Octosporomyces octosporus</name>
    <dbReference type="NCBI Taxonomy" id="483514"/>
    <lineage>
        <taxon>Eukaryota</taxon>
        <taxon>Fungi</taxon>
        <taxon>Dikarya</taxon>
        <taxon>Ascomycota</taxon>
        <taxon>Taphrinomycotina</taxon>
        <taxon>Schizosaccharomycetes</taxon>
        <taxon>Schizosaccharomycetales</taxon>
        <taxon>Schizosaccharomycetaceae</taxon>
        <taxon>Schizosaccharomyces</taxon>
    </lineage>
</organism>
<evidence type="ECO:0000256" key="4">
    <source>
        <dbReference type="ARBA" id="ARBA00022833"/>
    </source>
</evidence>
<keyword evidence="3 6" id="KW-0863">Zinc-finger</keyword>
<dbReference type="GO" id="GO:0045893">
    <property type="term" value="P:positive regulation of DNA-templated transcription"/>
    <property type="evidence" value="ECO:0007669"/>
    <property type="project" value="TreeGrafter"/>
</dbReference>
<feature type="domain" description="PHD-type" evidence="8">
    <location>
        <begin position="109"/>
        <end position="159"/>
    </location>
</feature>
<dbReference type="PANTHER" id="PTHR46174">
    <property type="entry name" value="CXXC-TYPE ZINC FINGER PROTEIN 1"/>
    <property type="match status" value="1"/>
</dbReference>
<dbReference type="PANTHER" id="PTHR46174:SF1">
    <property type="entry name" value="CXXC-TYPE ZINC FINGER PROTEIN 1"/>
    <property type="match status" value="1"/>
</dbReference>